<dbReference type="EMBL" id="LXQA010222500">
    <property type="protein sequence ID" value="MCI35348.1"/>
    <property type="molecule type" value="Genomic_DNA"/>
</dbReference>
<dbReference type="Proteomes" id="UP000265520">
    <property type="component" value="Unassembled WGS sequence"/>
</dbReference>
<feature type="transmembrane region" description="Helical" evidence="1">
    <location>
        <begin position="71"/>
        <end position="91"/>
    </location>
</feature>
<organism evidence="2 3">
    <name type="scientific">Trifolium medium</name>
    <dbReference type="NCBI Taxonomy" id="97028"/>
    <lineage>
        <taxon>Eukaryota</taxon>
        <taxon>Viridiplantae</taxon>
        <taxon>Streptophyta</taxon>
        <taxon>Embryophyta</taxon>
        <taxon>Tracheophyta</taxon>
        <taxon>Spermatophyta</taxon>
        <taxon>Magnoliopsida</taxon>
        <taxon>eudicotyledons</taxon>
        <taxon>Gunneridae</taxon>
        <taxon>Pentapetalae</taxon>
        <taxon>rosids</taxon>
        <taxon>fabids</taxon>
        <taxon>Fabales</taxon>
        <taxon>Fabaceae</taxon>
        <taxon>Papilionoideae</taxon>
        <taxon>50 kb inversion clade</taxon>
        <taxon>NPAAA clade</taxon>
        <taxon>Hologalegina</taxon>
        <taxon>IRL clade</taxon>
        <taxon>Trifolieae</taxon>
        <taxon>Trifolium</taxon>
    </lineage>
</organism>
<feature type="transmembrane region" description="Helical" evidence="1">
    <location>
        <begin position="12"/>
        <end position="33"/>
    </location>
</feature>
<sequence>MAWPSALLRLPVLPAVVTGGSWWCISGYVLSVLSSSALDGGRSSVLSSWLPTFVSDGNRFGGFMVFGSEKALVHFLPALCFGVLAATVLSLDRAMDGGFFS</sequence>
<keyword evidence="3" id="KW-1185">Reference proteome</keyword>
<keyword evidence="1" id="KW-0812">Transmembrane</keyword>
<accession>A0A392RFG0</accession>
<comment type="caution">
    <text evidence="2">The sequence shown here is derived from an EMBL/GenBank/DDBJ whole genome shotgun (WGS) entry which is preliminary data.</text>
</comment>
<evidence type="ECO:0000313" key="2">
    <source>
        <dbReference type="EMBL" id="MCI35348.1"/>
    </source>
</evidence>
<dbReference type="AlphaFoldDB" id="A0A392RFG0"/>
<evidence type="ECO:0000256" key="1">
    <source>
        <dbReference type="SAM" id="Phobius"/>
    </source>
</evidence>
<keyword evidence="1" id="KW-1133">Transmembrane helix</keyword>
<name>A0A392RFG0_9FABA</name>
<keyword evidence="1" id="KW-0472">Membrane</keyword>
<protein>
    <submittedName>
        <fullName evidence="2">Uncharacterized protein</fullName>
    </submittedName>
</protein>
<feature type="non-terminal residue" evidence="2">
    <location>
        <position position="101"/>
    </location>
</feature>
<reference evidence="2 3" key="1">
    <citation type="journal article" date="2018" name="Front. Plant Sci.">
        <title>Red Clover (Trifolium pratense) and Zigzag Clover (T. medium) - A Picture of Genomic Similarities and Differences.</title>
        <authorList>
            <person name="Dluhosova J."/>
            <person name="Istvanek J."/>
            <person name="Nedelnik J."/>
            <person name="Repkova J."/>
        </authorList>
    </citation>
    <scope>NUCLEOTIDE SEQUENCE [LARGE SCALE GENOMIC DNA]</scope>
    <source>
        <strain evidence="3">cv. 10/8</strain>
        <tissue evidence="2">Leaf</tissue>
    </source>
</reference>
<evidence type="ECO:0000313" key="3">
    <source>
        <dbReference type="Proteomes" id="UP000265520"/>
    </source>
</evidence>
<proteinExistence type="predicted"/>